<dbReference type="RefSeq" id="WP_245387774.1">
    <property type="nucleotide sequence ID" value="NZ_BAABDR010000068.1"/>
</dbReference>
<feature type="domain" description="CoA carboxyltransferase C-terminal" evidence="12">
    <location>
        <begin position="1"/>
        <end position="78"/>
    </location>
</feature>
<sequence length="116" mass="12543">MLENAYLSVISPEGCSTILFGSAASAPRAAEQLRLTSADLLALGVVDGVITEPEGDARADHARTADHVRSALLAVLTEFDALGPRELVEQRYKRFARFGDPVQQPRLVEVDTHEGQ</sequence>
<gene>
    <name evidence="13" type="ORF">J2Z30_001879</name>
</gene>
<dbReference type="PROSITE" id="PS50989">
    <property type="entry name" value="COA_CT_CTER"/>
    <property type="match status" value="1"/>
</dbReference>
<evidence type="ECO:0000313" key="14">
    <source>
        <dbReference type="Proteomes" id="UP000756710"/>
    </source>
</evidence>
<keyword evidence="7" id="KW-0276">Fatty acid metabolism</keyword>
<evidence type="ECO:0000256" key="1">
    <source>
        <dbReference type="ARBA" id="ARBA00004956"/>
    </source>
</evidence>
<keyword evidence="8" id="KW-0067">ATP-binding</keyword>
<evidence type="ECO:0000256" key="11">
    <source>
        <dbReference type="ARBA" id="ARBA00049152"/>
    </source>
</evidence>
<evidence type="ECO:0000256" key="10">
    <source>
        <dbReference type="ARBA" id="ARBA00023160"/>
    </source>
</evidence>
<evidence type="ECO:0000259" key="12">
    <source>
        <dbReference type="PROSITE" id="PS50989"/>
    </source>
</evidence>
<comment type="catalytic activity">
    <reaction evidence="11">
        <text>N(6)-carboxybiotinyl-L-lysyl-[protein] + acetyl-CoA = N(6)-biotinyl-L-lysyl-[protein] + malonyl-CoA</text>
        <dbReference type="Rhea" id="RHEA:54728"/>
        <dbReference type="Rhea" id="RHEA-COMP:10505"/>
        <dbReference type="Rhea" id="RHEA-COMP:10506"/>
        <dbReference type="ChEBI" id="CHEBI:57288"/>
        <dbReference type="ChEBI" id="CHEBI:57384"/>
        <dbReference type="ChEBI" id="CHEBI:83144"/>
        <dbReference type="ChEBI" id="CHEBI:83145"/>
        <dbReference type="EC" id="2.1.3.15"/>
    </reaction>
</comment>
<dbReference type="PANTHER" id="PTHR42853:SF3">
    <property type="entry name" value="ACETYL-COENZYME A CARBOXYLASE CARBOXYL TRANSFERASE SUBUNIT ALPHA, CHLOROPLASTIC"/>
    <property type="match status" value="1"/>
</dbReference>
<comment type="caution">
    <text evidence="13">The sequence shown here is derived from an EMBL/GenBank/DDBJ whole genome shotgun (WGS) entry which is preliminary data.</text>
</comment>
<keyword evidence="6" id="KW-0863">Zinc-finger</keyword>
<comment type="pathway">
    <text evidence="1">Lipid metabolism; malonyl-CoA biosynthesis; malonyl-CoA from acetyl-CoA: step 1/1.</text>
</comment>
<evidence type="ECO:0000256" key="9">
    <source>
        <dbReference type="ARBA" id="ARBA00023098"/>
    </source>
</evidence>
<keyword evidence="3" id="KW-0444">Lipid biosynthesis</keyword>
<keyword evidence="4" id="KW-0808">Transferase</keyword>
<reference evidence="13 14" key="1">
    <citation type="submission" date="2021-03" db="EMBL/GenBank/DDBJ databases">
        <title>Genomic Encyclopedia of Type Strains, Phase IV (KMG-IV): sequencing the most valuable type-strain genomes for metagenomic binning, comparative biology and taxonomic classification.</title>
        <authorList>
            <person name="Goeker M."/>
        </authorList>
    </citation>
    <scope>NUCLEOTIDE SEQUENCE [LARGE SCALE GENOMIC DNA]</scope>
    <source>
        <strain evidence="13 14">DSM 41954</strain>
    </source>
</reference>
<dbReference type="Pfam" id="PF03255">
    <property type="entry name" value="ACCA"/>
    <property type="match status" value="1"/>
</dbReference>
<dbReference type="Gene3D" id="3.90.226.10">
    <property type="entry name" value="2-enoyl-CoA Hydratase, Chain A, domain 1"/>
    <property type="match status" value="1"/>
</dbReference>
<accession>A0ABS4MMD9</accession>
<keyword evidence="6" id="KW-0862">Zinc</keyword>
<dbReference type="PANTHER" id="PTHR42853">
    <property type="entry name" value="ACETYL-COENZYME A CARBOXYLASE CARBOXYL TRANSFERASE SUBUNIT ALPHA"/>
    <property type="match status" value="1"/>
</dbReference>
<dbReference type="SUPFAM" id="SSF52096">
    <property type="entry name" value="ClpP/crotonase"/>
    <property type="match status" value="1"/>
</dbReference>
<protein>
    <recommendedName>
        <fullName evidence="2">acetyl-CoA carboxytransferase</fullName>
        <ecNumber evidence="2">2.1.3.15</ecNumber>
    </recommendedName>
</protein>
<evidence type="ECO:0000256" key="7">
    <source>
        <dbReference type="ARBA" id="ARBA00022832"/>
    </source>
</evidence>
<keyword evidence="6" id="KW-0479">Metal-binding</keyword>
<dbReference type="Proteomes" id="UP000756710">
    <property type="component" value="Unassembled WGS sequence"/>
</dbReference>
<dbReference type="InterPro" id="IPR029045">
    <property type="entry name" value="ClpP/crotonase-like_dom_sf"/>
</dbReference>
<evidence type="ECO:0000313" key="13">
    <source>
        <dbReference type="EMBL" id="MBP2060877.1"/>
    </source>
</evidence>
<keyword evidence="9" id="KW-0443">Lipid metabolism</keyword>
<name>A0ABS4MMD9_9ACTN</name>
<evidence type="ECO:0000256" key="4">
    <source>
        <dbReference type="ARBA" id="ARBA00022679"/>
    </source>
</evidence>
<dbReference type="EMBL" id="JAGGLR010000004">
    <property type="protein sequence ID" value="MBP2060877.1"/>
    <property type="molecule type" value="Genomic_DNA"/>
</dbReference>
<evidence type="ECO:0000256" key="5">
    <source>
        <dbReference type="ARBA" id="ARBA00022741"/>
    </source>
</evidence>
<evidence type="ECO:0000256" key="2">
    <source>
        <dbReference type="ARBA" id="ARBA00011883"/>
    </source>
</evidence>
<evidence type="ECO:0000256" key="3">
    <source>
        <dbReference type="ARBA" id="ARBA00022516"/>
    </source>
</evidence>
<dbReference type="EC" id="2.1.3.15" evidence="2"/>
<keyword evidence="5" id="KW-0547">Nucleotide-binding</keyword>
<organism evidence="13 14">
    <name type="scientific">Streptomyces iranensis</name>
    <dbReference type="NCBI Taxonomy" id="576784"/>
    <lineage>
        <taxon>Bacteria</taxon>
        <taxon>Bacillati</taxon>
        <taxon>Actinomycetota</taxon>
        <taxon>Actinomycetes</taxon>
        <taxon>Kitasatosporales</taxon>
        <taxon>Streptomycetaceae</taxon>
        <taxon>Streptomyces</taxon>
        <taxon>Streptomyces violaceusniger group</taxon>
    </lineage>
</organism>
<keyword evidence="14" id="KW-1185">Reference proteome</keyword>
<evidence type="ECO:0000256" key="6">
    <source>
        <dbReference type="ARBA" id="ARBA00022771"/>
    </source>
</evidence>
<dbReference type="InterPro" id="IPR011763">
    <property type="entry name" value="COA_CT_C"/>
</dbReference>
<keyword evidence="10" id="KW-0275">Fatty acid biosynthesis</keyword>
<evidence type="ECO:0000256" key="8">
    <source>
        <dbReference type="ARBA" id="ARBA00022840"/>
    </source>
</evidence>
<proteinExistence type="predicted"/>
<dbReference type="InterPro" id="IPR001095">
    <property type="entry name" value="Acetyl_CoA_COase_a_su"/>
</dbReference>